<keyword evidence="5" id="KW-0175">Coiled coil</keyword>
<keyword evidence="7" id="KW-1185">Reference proteome</keyword>
<keyword evidence="4" id="KW-0342">GTP-binding</keyword>
<evidence type="ECO:0000313" key="6">
    <source>
        <dbReference type="EMBL" id="CAF4682258.1"/>
    </source>
</evidence>
<evidence type="ECO:0000313" key="7">
    <source>
        <dbReference type="Proteomes" id="UP000663866"/>
    </source>
</evidence>
<evidence type="ECO:0000256" key="5">
    <source>
        <dbReference type="SAM" id="Coils"/>
    </source>
</evidence>
<evidence type="ECO:0000256" key="2">
    <source>
        <dbReference type="ARBA" id="ARBA00022701"/>
    </source>
</evidence>
<proteinExistence type="inferred from homology"/>
<keyword evidence="3" id="KW-0547">Nucleotide-binding</keyword>
<comment type="caution">
    <text evidence="6">The sequence shown here is derived from an EMBL/GenBank/DDBJ whole genome shotgun (WGS) entry which is preliminary data.</text>
</comment>
<dbReference type="InterPro" id="IPR023123">
    <property type="entry name" value="Tubulin_C"/>
</dbReference>
<evidence type="ECO:0000256" key="3">
    <source>
        <dbReference type="ARBA" id="ARBA00022741"/>
    </source>
</evidence>
<feature type="coiled-coil region" evidence="5">
    <location>
        <begin position="41"/>
        <end position="68"/>
    </location>
</feature>
<sequence>GLPYSLLTLANHTCIKETFIELKERFTTLYRRKAHVHHYTNHIELADFEQARENLNQLIEEYKHIEKTSGLVESTENDNAS</sequence>
<gene>
    <name evidence="6" type="ORF">OVN521_LOCUS47770</name>
</gene>
<organism evidence="6 7">
    <name type="scientific">Rotaria magnacalcarata</name>
    <dbReference type="NCBI Taxonomy" id="392030"/>
    <lineage>
        <taxon>Eukaryota</taxon>
        <taxon>Metazoa</taxon>
        <taxon>Spiralia</taxon>
        <taxon>Gnathifera</taxon>
        <taxon>Rotifera</taxon>
        <taxon>Eurotatoria</taxon>
        <taxon>Bdelloidea</taxon>
        <taxon>Philodinida</taxon>
        <taxon>Philodinidae</taxon>
        <taxon>Rotaria</taxon>
    </lineage>
</organism>
<dbReference type="AlphaFoldDB" id="A0A821HB14"/>
<dbReference type="Gene3D" id="1.10.287.600">
    <property type="entry name" value="Helix hairpin bin"/>
    <property type="match status" value="1"/>
</dbReference>
<protein>
    <recommendedName>
        <fullName evidence="8">HEPN domain-containing protein</fullName>
    </recommendedName>
</protein>
<feature type="non-terminal residue" evidence="6">
    <location>
        <position position="81"/>
    </location>
</feature>
<name>A0A821HB14_9BILA</name>
<dbReference type="Proteomes" id="UP000663866">
    <property type="component" value="Unassembled WGS sequence"/>
</dbReference>
<accession>A0A821HB14</accession>
<dbReference type="InterPro" id="IPR008280">
    <property type="entry name" value="Tub_FtsZ_C"/>
</dbReference>
<dbReference type="SUPFAM" id="SSF55307">
    <property type="entry name" value="Tubulin C-terminal domain-like"/>
    <property type="match status" value="1"/>
</dbReference>
<evidence type="ECO:0000256" key="4">
    <source>
        <dbReference type="ARBA" id="ARBA00023134"/>
    </source>
</evidence>
<keyword evidence="2" id="KW-0493">Microtubule</keyword>
<evidence type="ECO:0000256" key="1">
    <source>
        <dbReference type="ARBA" id="ARBA00009636"/>
    </source>
</evidence>
<reference evidence="6" key="1">
    <citation type="submission" date="2021-02" db="EMBL/GenBank/DDBJ databases">
        <authorList>
            <person name="Nowell W R."/>
        </authorList>
    </citation>
    <scope>NUCLEOTIDE SEQUENCE</scope>
</reference>
<comment type="similarity">
    <text evidence="1">Belongs to the tubulin family.</text>
</comment>
<dbReference type="GO" id="GO:0005525">
    <property type="term" value="F:GTP binding"/>
    <property type="evidence" value="ECO:0007669"/>
    <property type="project" value="UniProtKB-KW"/>
</dbReference>
<dbReference type="PANTHER" id="PTHR11588">
    <property type="entry name" value="TUBULIN"/>
    <property type="match status" value="1"/>
</dbReference>
<evidence type="ECO:0008006" key="8">
    <source>
        <dbReference type="Google" id="ProtNLM"/>
    </source>
</evidence>
<dbReference type="FunFam" id="1.10.287.600:FF:000007">
    <property type="entry name" value="tubulin epsilon chain"/>
    <property type="match status" value="1"/>
</dbReference>
<dbReference type="InterPro" id="IPR000217">
    <property type="entry name" value="Tubulin"/>
</dbReference>
<dbReference type="GO" id="GO:0005874">
    <property type="term" value="C:microtubule"/>
    <property type="evidence" value="ECO:0007669"/>
    <property type="project" value="UniProtKB-KW"/>
</dbReference>
<dbReference type="GO" id="GO:0007017">
    <property type="term" value="P:microtubule-based process"/>
    <property type="evidence" value="ECO:0007669"/>
    <property type="project" value="InterPro"/>
</dbReference>
<dbReference type="EMBL" id="CAJOBG010095617">
    <property type="protein sequence ID" value="CAF4682258.1"/>
    <property type="molecule type" value="Genomic_DNA"/>
</dbReference>
<feature type="non-terminal residue" evidence="6">
    <location>
        <position position="1"/>
    </location>
</feature>